<dbReference type="OrthoDB" id="5197868at2"/>
<keyword evidence="1" id="KW-0812">Transmembrane</keyword>
<keyword evidence="1" id="KW-0472">Membrane</keyword>
<comment type="caution">
    <text evidence="2">The sequence shown here is derived from an EMBL/GenBank/DDBJ whole genome shotgun (WGS) entry which is preliminary data.</text>
</comment>
<evidence type="ECO:0000313" key="3">
    <source>
        <dbReference type="Proteomes" id="UP000317043"/>
    </source>
</evidence>
<proteinExistence type="predicted"/>
<dbReference type="EMBL" id="VFOW01000001">
    <property type="protein sequence ID" value="TQL75811.1"/>
    <property type="molecule type" value="Genomic_DNA"/>
</dbReference>
<organism evidence="2 3">
    <name type="scientific">Stackebrandtia endophytica</name>
    <dbReference type="NCBI Taxonomy" id="1496996"/>
    <lineage>
        <taxon>Bacteria</taxon>
        <taxon>Bacillati</taxon>
        <taxon>Actinomycetota</taxon>
        <taxon>Actinomycetes</taxon>
        <taxon>Glycomycetales</taxon>
        <taxon>Glycomycetaceae</taxon>
        <taxon>Stackebrandtia</taxon>
    </lineage>
</organism>
<reference evidence="2 3" key="1">
    <citation type="submission" date="2019-06" db="EMBL/GenBank/DDBJ databases">
        <title>Sequencing the genomes of 1000 actinobacteria strains.</title>
        <authorList>
            <person name="Klenk H.-P."/>
        </authorList>
    </citation>
    <scope>NUCLEOTIDE SEQUENCE [LARGE SCALE GENOMIC DNA]</scope>
    <source>
        <strain evidence="2 3">DSM 45928</strain>
    </source>
</reference>
<gene>
    <name evidence="2" type="ORF">FB566_1326</name>
</gene>
<name>A0A543ATB1_9ACTN</name>
<dbReference type="RefSeq" id="WP_142036268.1">
    <property type="nucleotide sequence ID" value="NZ_JBHTGS010000001.1"/>
</dbReference>
<accession>A0A543ATB1</accession>
<feature type="transmembrane region" description="Helical" evidence="1">
    <location>
        <begin position="126"/>
        <end position="142"/>
    </location>
</feature>
<sequence>MTCANVRSALSAMMDGEPVDRPAEVSEHLRGCDACTLWRSQAETLAAQLRDRYSDTPDLTENVLAAVADGQRQADRHQLAIRAGRRRLLRWAVGVAAVVQLCLAVPALLTAAGVTEVTAIHTSREMASFDIAVAVGFLLAAVRPERAKAFVPVAAVLAVCLGATSLLDVSAGFTGLVDEAGHMVALVQAGLLWALGRVSDIPTTTSRPVTT</sequence>
<feature type="transmembrane region" description="Helical" evidence="1">
    <location>
        <begin position="149"/>
        <end position="174"/>
    </location>
</feature>
<dbReference type="InParanoid" id="A0A543ATB1"/>
<dbReference type="Proteomes" id="UP000317043">
    <property type="component" value="Unassembled WGS sequence"/>
</dbReference>
<evidence type="ECO:0000256" key="1">
    <source>
        <dbReference type="SAM" id="Phobius"/>
    </source>
</evidence>
<keyword evidence="3" id="KW-1185">Reference proteome</keyword>
<evidence type="ECO:0000313" key="2">
    <source>
        <dbReference type="EMBL" id="TQL75811.1"/>
    </source>
</evidence>
<feature type="transmembrane region" description="Helical" evidence="1">
    <location>
        <begin position="88"/>
        <end position="114"/>
    </location>
</feature>
<dbReference type="AlphaFoldDB" id="A0A543ATB1"/>
<keyword evidence="1" id="KW-1133">Transmembrane helix</keyword>
<protein>
    <submittedName>
        <fullName evidence="2">Putative anti-sigma-YlaC factor YlaD</fullName>
    </submittedName>
</protein>